<name>A0A545W571_9HYPO</name>
<dbReference type="OrthoDB" id="1577640at2759"/>
<comment type="caution">
    <text evidence="2">The sequence shown here is derived from an EMBL/GenBank/DDBJ whole genome shotgun (WGS) entry which is preliminary data.</text>
</comment>
<gene>
    <name evidence="2" type="ORF">IF1G_03531</name>
</gene>
<sequence>MPPPHGFPDIIRRPGTAVTTSPDLLKPPLPTLPTSFSQHVRDTEVQVPPLIAGALVAAFANSLADGLDNALLTHYYLEDQKVKINLDRVIDRLISDFCRHIWDELYRFYHSDDDAASRPTSQVILLFEGPIRQIILILNGPETSRCVLDRIGPSLSQRNVTWSANAGGIDLPLALQLVCGFWHREFPDVSPGGCPEQIARTLHSLIIDGQASKRLISEIDRVLLSPNYVQVHMAESAIWDVIRKRPFPPPTDGYQLIQFKFDCQLFGPLDGIGDPQLVNLGSLPAITGTAGSCVYTTVAEYIDNQWPKCGRLLLKCLEEAVTNASASHQSGDPCPGMSVWDSTDEDSVFCPGLRLVHLEVEENAIRVSASAWTHTLIEIFQQMCWTCAALSASPFPGGSLSESAIAVSDWAYQNGSVYMDCSLSHKPIEERESMTWLDQFHGAAIASGFPLAAFSTPQNT</sequence>
<protein>
    <submittedName>
        <fullName evidence="2">Uncharacterized protein</fullName>
    </submittedName>
</protein>
<accession>A0A545W571</accession>
<evidence type="ECO:0000256" key="1">
    <source>
        <dbReference type="SAM" id="MobiDB-lite"/>
    </source>
</evidence>
<organism evidence="2 3">
    <name type="scientific">Cordyceps javanica</name>
    <dbReference type="NCBI Taxonomy" id="43265"/>
    <lineage>
        <taxon>Eukaryota</taxon>
        <taxon>Fungi</taxon>
        <taxon>Dikarya</taxon>
        <taxon>Ascomycota</taxon>
        <taxon>Pezizomycotina</taxon>
        <taxon>Sordariomycetes</taxon>
        <taxon>Hypocreomycetidae</taxon>
        <taxon>Hypocreales</taxon>
        <taxon>Cordycipitaceae</taxon>
        <taxon>Cordyceps</taxon>
    </lineage>
</organism>
<reference evidence="2 3" key="1">
    <citation type="journal article" date="2019" name="Appl. Microbiol. Biotechnol.">
        <title>Genome sequence of Isaria javanica and comparative genome analysis insights into family S53 peptidase evolution in fungal entomopathogens.</title>
        <authorList>
            <person name="Lin R."/>
            <person name="Zhang X."/>
            <person name="Xin B."/>
            <person name="Zou M."/>
            <person name="Gao Y."/>
            <person name="Qin F."/>
            <person name="Hu Q."/>
            <person name="Xie B."/>
            <person name="Cheng X."/>
        </authorList>
    </citation>
    <scope>NUCLEOTIDE SEQUENCE [LARGE SCALE GENOMIC DNA]</scope>
    <source>
        <strain evidence="2 3">IJ1G</strain>
    </source>
</reference>
<proteinExistence type="predicted"/>
<keyword evidence="3" id="KW-1185">Reference proteome</keyword>
<dbReference type="Proteomes" id="UP000315783">
    <property type="component" value="Unassembled WGS sequence"/>
</dbReference>
<dbReference type="EMBL" id="SPUK01000004">
    <property type="protein sequence ID" value="TQV97788.1"/>
    <property type="molecule type" value="Genomic_DNA"/>
</dbReference>
<feature type="region of interest" description="Disordered" evidence="1">
    <location>
        <begin position="1"/>
        <end position="28"/>
    </location>
</feature>
<evidence type="ECO:0000313" key="3">
    <source>
        <dbReference type="Proteomes" id="UP000315783"/>
    </source>
</evidence>
<dbReference type="AlphaFoldDB" id="A0A545W571"/>
<evidence type="ECO:0000313" key="2">
    <source>
        <dbReference type="EMBL" id="TQV97788.1"/>
    </source>
</evidence>